<dbReference type="Pfam" id="PF00994">
    <property type="entry name" value="MoCF_biosynth"/>
    <property type="match status" value="1"/>
</dbReference>
<evidence type="ECO:0000313" key="14">
    <source>
        <dbReference type="Proteomes" id="UP000431744"/>
    </source>
</evidence>
<dbReference type="GO" id="GO:0061599">
    <property type="term" value="F:molybdopterin molybdotransferase activity"/>
    <property type="evidence" value="ECO:0007669"/>
    <property type="project" value="UniProtKB-UniRule"/>
</dbReference>
<dbReference type="SUPFAM" id="SSF63867">
    <property type="entry name" value="MoeA C-terminal domain-like"/>
    <property type="match status" value="1"/>
</dbReference>
<dbReference type="EMBL" id="WBJY01000001">
    <property type="protein sequence ID" value="KAB1650433.1"/>
    <property type="molecule type" value="Genomic_DNA"/>
</dbReference>
<keyword evidence="7 11" id="KW-0479">Metal-binding</keyword>
<keyword evidence="8 11" id="KW-0460">Magnesium</keyword>
<dbReference type="GO" id="GO:0006777">
    <property type="term" value="P:Mo-molybdopterin cofactor biosynthetic process"/>
    <property type="evidence" value="ECO:0007669"/>
    <property type="project" value="UniProtKB-UniRule"/>
</dbReference>
<dbReference type="Gene3D" id="3.90.105.10">
    <property type="entry name" value="Molybdopterin biosynthesis moea protein, domain 2"/>
    <property type="match status" value="1"/>
</dbReference>
<gene>
    <name evidence="13" type="ORF">F8O04_00565</name>
</gene>
<evidence type="ECO:0000256" key="3">
    <source>
        <dbReference type="ARBA" id="ARBA00005046"/>
    </source>
</evidence>
<evidence type="ECO:0000256" key="2">
    <source>
        <dbReference type="ARBA" id="ARBA00002901"/>
    </source>
</evidence>
<dbReference type="FunFam" id="3.40.980.10:FF:000004">
    <property type="entry name" value="Molybdopterin molybdenumtransferase"/>
    <property type="match status" value="1"/>
</dbReference>
<dbReference type="NCBIfam" id="NF045515">
    <property type="entry name" value="Glp_gephyrin"/>
    <property type="match status" value="1"/>
</dbReference>
<dbReference type="InterPro" id="IPR036425">
    <property type="entry name" value="MoaB/Mog-like_dom_sf"/>
</dbReference>
<dbReference type="SUPFAM" id="SSF53218">
    <property type="entry name" value="Molybdenum cofactor biosynthesis proteins"/>
    <property type="match status" value="1"/>
</dbReference>
<evidence type="ECO:0000256" key="10">
    <source>
        <dbReference type="ARBA" id="ARBA00047317"/>
    </source>
</evidence>
<comment type="catalytic activity">
    <reaction evidence="10">
        <text>adenylyl-molybdopterin + molybdate = Mo-molybdopterin + AMP + H(+)</text>
        <dbReference type="Rhea" id="RHEA:35047"/>
        <dbReference type="ChEBI" id="CHEBI:15378"/>
        <dbReference type="ChEBI" id="CHEBI:36264"/>
        <dbReference type="ChEBI" id="CHEBI:62727"/>
        <dbReference type="ChEBI" id="CHEBI:71302"/>
        <dbReference type="ChEBI" id="CHEBI:456215"/>
        <dbReference type="EC" id="2.10.1.1"/>
    </reaction>
</comment>
<comment type="caution">
    <text evidence="13">The sequence shown here is derived from an EMBL/GenBank/DDBJ whole genome shotgun (WGS) entry which is preliminary data.</text>
</comment>
<dbReference type="EC" id="2.10.1.1" evidence="11"/>
<dbReference type="SMART" id="SM00852">
    <property type="entry name" value="MoCF_biosynth"/>
    <property type="match status" value="1"/>
</dbReference>
<comment type="pathway">
    <text evidence="3 11">Cofactor biosynthesis; molybdopterin biosynthesis.</text>
</comment>
<evidence type="ECO:0000256" key="7">
    <source>
        <dbReference type="ARBA" id="ARBA00022723"/>
    </source>
</evidence>
<evidence type="ECO:0000256" key="8">
    <source>
        <dbReference type="ARBA" id="ARBA00022842"/>
    </source>
</evidence>
<organism evidence="13 14">
    <name type="scientific">Pseudoclavibacter endophyticus</name>
    <dbReference type="NCBI Taxonomy" id="1778590"/>
    <lineage>
        <taxon>Bacteria</taxon>
        <taxon>Bacillati</taxon>
        <taxon>Actinomycetota</taxon>
        <taxon>Actinomycetes</taxon>
        <taxon>Micrococcales</taxon>
        <taxon>Microbacteriaceae</taxon>
        <taxon>Pseudoclavibacter</taxon>
    </lineage>
</organism>
<reference evidence="13 14" key="1">
    <citation type="submission" date="2019-09" db="EMBL/GenBank/DDBJ databases">
        <title>Phylogeny of genus Pseudoclavibacter and closely related genus.</title>
        <authorList>
            <person name="Li Y."/>
        </authorList>
    </citation>
    <scope>NUCLEOTIDE SEQUENCE [LARGE SCALE GENOMIC DNA]</scope>
    <source>
        <strain evidence="13 14">EGI 60007</strain>
    </source>
</reference>
<protein>
    <recommendedName>
        <fullName evidence="11">Molybdopterin molybdenumtransferase</fullName>
        <ecNumber evidence="11">2.10.1.1</ecNumber>
    </recommendedName>
</protein>
<feature type="domain" description="MoaB/Mog" evidence="12">
    <location>
        <begin position="186"/>
        <end position="330"/>
    </location>
</feature>
<evidence type="ECO:0000256" key="11">
    <source>
        <dbReference type="RuleBase" id="RU365090"/>
    </source>
</evidence>
<dbReference type="SUPFAM" id="SSF63882">
    <property type="entry name" value="MoeA N-terminal region -like"/>
    <property type="match status" value="1"/>
</dbReference>
<dbReference type="InterPro" id="IPR038987">
    <property type="entry name" value="MoeA-like"/>
</dbReference>
<dbReference type="Pfam" id="PF03454">
    <property type="entry name" value="MoeA_C"/>
    <property type="match status" value="1"/>
</dbReference>
<evidence type="ECO:0000256" key="1">
    <source>
        <dbReference type="ARBA" id="ARBA00001946"/>
    </source>
</evidence>
<dbReference type="PANTHER" id="PTHR10192:SF5">
    <property type="entry name" value="GEPHYRIN"/>
    <property type="match status" value="1"/>
</dbReference>
<keyword evidence="9 11" id="KW-0501">Molybdenum cofactor biosynthesis</keyword>
<dbReference type="Gene3D" id="2.40.340.10">
    <property type="entry name" value="MoeA, C-terminal, domain IV"/>
    <property type="match status" value="1"/>
</dbReference>
<keyword evidence="6 11" id="KW-0808">Transferase</keyword>
<evidence type="ECO:0000256" key="6">
    <source>
        <dbReference type="ARBA" id="ARBA00022679"/>
    </source>
</evidence>
<proteinExistence type="inferred from homology"/>
<evidence type="ECO:0000256" key="5">
    <source>
        <dbReference type="ARBA" id="ARBA00022505"/>
    </source>
</evidence>
<evidence type="ECO:0000259" key="12">
    <source>
        <dbReference type="SMART" id="SM00852"/>
    </source>
</evidence>
<keyword evidence="14" id="KW-1185">Reference proteome</keyword>
<dbReference type="NCBIfam" id="TIGR00177">
    <property type="entry name" value="molyb_syn"/>
    <property type="match status" value="1"/>
</dbReference>
<evidence type="ECO:0000256" key="9">
    <source>
        <dbReference type="ARBA" id="ARBA00023150"/>
    </source>
</evidence>
<evidence type="ECO:0000256" key="4">
    <source>
        <dbReference type="ARBA" id="ARBA00010763"/>
    </source>
</evidence>
<name>A0A6H9WMK8_9MICO</name>
<dbReference type="InterPro" id="IPR005111">
    <property type="entry name" value="MoeA_C_domain_IV"/>
</dbReference>
<dbReference type="GO" id="GO:0046872">
    <property type="term" value="F:metal ion binding"/>
    <property type="evidence" value="ECO:0007669"/>
    <property type="project" value="UniProtKB-UniRule"/>
</dbReference>
<comment type="similarity">
    <text evidence="4 11">Belongs to the MoeA family.</text>
</comment>
<dbReference type="InterPro" id="IPR036688">
    <property type="entry name" value="MoeA_C_domain_IV_sf"/>
</dbReference>
<dbReference type="InterPro" id="IPR001453">
    <property type="entry name" value="MoaB/Mog_dom"/>
</dbReference>
<dbReference type="UniPathway" id="UPA00344"/>
<comment type="cofactor">
    <cofactor evidence="1 11">
        <name>Mg(2+)</name>
        <dbReference type="ChEBI" id="CHEBI:18420"/>
    </cofactor>
</comment>
<dbReference type="Pfam" id="PF03453">
    <property type="entry name" value="MoeA_N"/>
    <property type="match status" value="1"/>
</dbReference>
<dbReference type="PANTHER" id="PTHR10192">
    <property type="entry name" value="MOLYBDOPTERIN BIOSYNTHESIS PROTEIN"/>
    <property type="match status" value="1"/>
</dbReference>
<keyword evidence="5 11" id="KW-0500">Molybdenum</keyword>
<comment type="function">
    <text evidence="2 11">Catalyzes the insertion of molybdate into adenylated molybdopterin with the concomitant release of AMP.</text>
</comment>
<evidence type="ECO:0000313" key="13">
    <source>
        <dbReference type="EMBL" id="KAB1650433.1"/>
    </source>
</evidence>
<dbReference type="InterPro" id="IPR005110">
    <property type="entry name" value="MoeA_linker/N"/>
</dbReference>
<accession>A0A6H9WMK8</accession>
<dbReference type="Gene3D" id="3.40.980.10">
    <property type="entry name" value="MoaB/Mog-like domain"/>
    <property type="match status" value="1"/>
</dbReference>
<sequence length="420" mass="42866">MVSLETHLASVLRESGPLAPVTVPIEQGLGLRLAADIVAVHALPTVDNSAMDGYAVRRASVAGASPAAPVRLRVVADIPAGSGDDPALRDGECARIMTGAPVPSDADAIVPFEATTLGTDIATAAPEAIDVTNEPRPAAHIRRRGEDIEPGELVLPAGARLGARAVAAAIAAGATTAVVVPRPRVAVVSTGDELLPAGAPLTRGRIPDSNSPLLAGLVTEAGAELARVERAGDEPGPFIDALYALARDVDVVITTGGVSVGAFDVVRIALEERGVEFHKVAMQPGKPQGFGRLARSDGEGRSGPLMFCLPGNPVSVFVSFEAFVRPALRALAGEVGPAHIERVGIASEGWRCPPGRLQLMPVRTLGVDGNGRSAIAPATAGGSGSHLVARLARADALAIAPADAADVRVGDELTIWEVLP</sequence>
<dbReference type="OrthoDB" id="9804758at2"/>
<dbReference type="InterPro" id="IPR036135">
    <property type="entry name" value="MoeA_linker/N_sf"/>
</dbReference>
<dbReference type="Proteomes" id="UP000431744">
    <property type="component" value="Unassembled WGS sequence"/>
</dbReference>
<dbReference type="AlphaFoldDB" id="A0A6H9WMK8"/>
<dbReference type="Gene3D" id="2.170.190.11">
    <property type="entry name" value="Molybdopterin biosynthesis moea protein, domain 3"/>
    <property type="match status" value="1"/>
</dbReference>
<dbReference type="CDD" id="cd00887">
    <property type="entry name" value="MoeA"/>
    <property type="match status" value="1"/>
</dbReference>
<dbReference type="GO" id="GO:0005829">
    <property type="term" value="C:cytosol"/>
    <property type="evidence" value="ECO:0007669"/>
    <property type="project" value="TreeGrafter"/>
</dbReference>